<dbReference type="Gene3D" id="2.40.10.120">
    <property type="match status" value="1"/>
</dbReference>
<dbReference type="InterPro" id="IPR012854">
    <property type="entry name" value="Cu_amine_oxidase-like_N"/>
</dbReference>
<gene>
    <name evidence="4" type="ORF">GCM10010918_36960</name>
</gene>
<dbReference type="Pfam" id="PF07833">
    <property type="entry name" value="Cu_amine_oxidN1"/>
    <property type="match status" value="1"/>
</dbReference>
<dbReference type="SUPFAM" id="SSF55383">
    <property type="entry name" value="Copper amine oxidase, domain N"/>
    <property type="match status" value="1"/>
</dbReference>
<evidence type="ECO:0000259" key="3">
    <source>
        <dbReference type="Pfam" id="PF07833"/>
    </source>
</evidence>
<dbReference type="GO" id="GO:0004252">
    <property type="term" value="F:serine-type endopeptidase activity"/>
    <property type="evidence" value="ECO:0007669"/>
    <property type="project" value="InterPro"/>
</dbReference>
<dbReference type="InterPro" id="IPR036582">
    <property type="entry name" value="Mao_N_sf"/>
</dbReference>
<organism evidence="4 5">
    <name type="scientific">Paenibacillus radicis</name>
    <name type="common">ex Gao et al. 2016</name>
    <dbReference type="NCBI Taxonomy" id="1737354"/>
    <lineage>
        <taxon>Bacteria</taxon>
        <taxon>Bacillati</taxon>
        <taxon>Bacillota</taxon>
        <taxon>Bacilli</taxon>
        <taxon>Bacillales</taxon>
        <taxon>Paenibacillaceae</taxon>
        <taxon>Paenibacillus</taxon>
    </lineage>
</organism>
<dbReference type="SUPFAM" id="SSF50494">
    <property type="entry name" value="Trypsin-like serine proteases"/>
    <property type="match status" value="1"/>
</dbReference>
<keyword evidence="2" id="KW-0732">Signal</keyword>
<dbReference type="PRINTS" id="PR00834">
    <property type="entry name" value="PROTEASES2C"/>
</dbReference>
<feature type="signal peptide" evidence="2">
    <location>
        <begin position="1"/>
        <end position="30"/>
    </location>
</feature>
<proteinExistence type="predicted"/>
<reference evidence="4 5" key="1">
    <citation type="journal article" date="2014" name="Int. J. Syst. Evol. Microbiol.">
        <title>Complete genome sequence of Corynebacterium casei LMG S-19264T (=DSM 44701T), isolated from a smear-ripened cheese.</title>
        <authorList>
            <consortium name="US DOE Joint Genome Institute (JGI-PGF)"/>
            <person name="Walter F."/>
            <person name="Albersmeier A."/>
            <person name="Kalinowski J."/>
            <person name="Ruckert C."/>
        </authorList>
    </citation>
    <scope>NUCLEOTIDE SEQUENCE [LARGE SCALE GENOMIC DNA]</scope>
    <source>
        <strain evidence="4 5">CGMCC 1.15286</strain>
    </source>
</reference>
<keyword evidence="1" id="KW-0720">Serine protease</keyword>
<dbReference type="InterPro" id="IPR001940">
    <property type="entry name" value="Peptidase_S1C"/>
</dbReference>
<dbReference type="Pfam" id="PF13365">
    <property type="entry name" value="Trypsin_2"/>
    <property type="match status" value="1"/>
</dbReference>
<dbReference type="Proteomes" id="UP000600247">
    <property type="component" value="Unassembled WGS sequence"/>
</dbReference>
<sequence length="519" mass="55942">MRTLRLKMLLSTCITASLLLAPLSGGVANAAVAPVSSATKLAAPATIAKPISVYVDDKKLTLTTAPFTQDGVTLVPMRPIFDALGATVSWEAKTETIIGSKFGVSISLKVGKKTAIVNGKSVKLDAAPVVRNGVTYVPARFIAESLDANVKWNSKESSIRITTKEYENWKLYQQIMKDAEASRVKLTTAQLVEQYDDSIVTITTNRALGSGIVVGKYWILTNYHVMEDASSATVVTVNGDELEVAGVAAANEKADLAIIQMKEPLDATPVSLGYDLFSRKGDKVIAIGSPLGLQNTVSDGLISNFIYENGVRYIQTSAPIDHGSSGGALFNEYGELIGITSAGITSNADLNFAVAVSHATLMLGSLGNKPAANVKFLDPTLPATLVGESEDTIRALMDKHFSAVQLEDGTAKFTDWSVKRDSEGWLVISANIDPSFYMMYGSSIAAELRSWSINIGSELNRMLPGEKIQFLVKFDRTYGFKPRGYAADEVTDLGSDKWRLAFTVVDMQLKNTLIIKVRD</sequence>
<dbReference type="Gene3D" id="3.30.457.10">
    <property type="entry name" value="Copper amine oxidase-like, N-terminal domain"/>
    <property type="match status" value="1"/>
</dbReference>
<dbReference type="PANTHER" id="PTHR22939">
    <property type="entry name" value="SERINE PROTEASE FAMILY S1C HTRA-RELATED"/>
    <property type="match status" value="1"/>
</dbReference>
<accession>A0A917HFE3</accession>
<dbReference type="GO" id="GO:0006508">
    <property type="term" value="P:proteolysis"/>
    <property type="evidence" value="ECO:0007669"/>
    <property type="project" value="InterPro"/>
</dbReference>
<keyword evidence="1" id="KW-0645">Protease</keyword>
<keyword evidence="1" id="KW-0378">Hydrolase</keyword>
<name>A0A917HFE3_9BACL</name>
<dbReference type="PANTHER" id="PTHR22939:SF129">
    <property type="entry name" value="SERINE PROTEASE HTRA2, MITOCHONDRIAL"/>
    <property type="match status" value="1"/>
</dbReference>
<feature type="domain" description="Copper amine oxidase-like N-terminal" evidence="3">
    <location>
        <begin position="55"/>
        <end position="161"/>
    </location>
</feature>
<evidence type="ECO:0000313" key="5">
    <source>
        <dbReference type="Proteomes" id="UP000600247"/>
    </source>
</evidence>
<dbReference type="InterPro" id="IPR009003">
    <property type="entry name" value="Peptidase_S1_PA"/>
</dbReference>
<protein>
    <recommendedName>
        <fullName evidence="3">Copper amine oxidase-like N-terminal domain-containing protein</fullName>
    </recommendedName>
</protein>
<comment type="caution">
    <text evidence="4">The sequence shown here is derived from an EMBL/GenBank/DDBJ whole genome shotgun (WGS) entry which is preliminary data.</text>
</comment>
<dbReference type="AlphaFoldDB" id="A0A917HFE3"/>
<feature type="chain" id="PRO_5037379707" description="Copper amine oxidase-like N-terminal domain-containing protein" evidence="2">
    <location>
        <begin position="31"/>
        <end position="519"/>
    </location>
</feature>
<evidence type="ECO:0000313" key="4">
    <source>
        <dbReference type="EMBL" id="GGG76976.1"/>
    </source>
</evidence>
<dbReference type="RefSeq" id="WP_188890671.1">
    <property type="nucleotide sequence ID" value="NZ_BMHY01000007.1"/>
</dbReference>
<dbReference type="EMBL" id="BMHY01000007">
    <property type="protein sequence ID" value="GGG76976.1"/>
    <property type="molecule type" value="Genomic_DNA"/>
</dbReference>
<evidence type="ECO:0000256" key="1">
    <source>
        <dbReference type="ARBA" id="ARBA00022825"/>
    </source>
</evidence>
<keyword evidence="5" id="KW-1185">Reference proteome</keyword>
<evidence type="ECO:0000256" key="2">
    <source>
        <dbReference type="SAM" id="SignalP"/>
    </source>
</evidence>